<organism evidence="4 5">
    <name type="scientific">Eubacterium plexicaudatum ASF492</name>
    <dbReference type="NCBI Taxonomy" id="1235802"/>
    <lineage>
        <taxon>Bacteria</taxon>
        <taxon>Bacillati</taxon>
        <taxon>Bacillota</taxon>
        <taxon>Clostridia</taxon>
        <taxon>Eubacteriales</taxon>
        <taxon>Eubacteriaceae</taxon>
        <taxon>Eubacterium</taxon>
    </lineage>
</organism>
<dbReference type="eggNOG" id="COG2148">
    <property type="taxonomic scope" value="Bacteria"/>
</dbReference>
<evidence type="ECO:0000259" key="2">
    <source>
        <dbReference type="Pfam" id="PF01370"/>
    </source>
</evidence>
<dbReference type="Pfam" id="PF02397">
    <property type="entry name" value="Bac_transf"/>
    <property type="match status" value="1"/>
</dbReference>
<dbReference type="STRING" id="1235802.C823_04215"/>
<accession>N1ZYL0</accession>
<dbReference type="InterPro" id="IPR001509">
    <property type="entry name" value="Epimerase_deHydtase"/>
</dbReference>
<dbReference type="Proteomes" id="UP000012589">
    <property type="component" value="Unassembled WGS sequence"/>
</dbReference>
<dbReference type="AlphaFoldDB" id="N1ZYL0"/>
<name>N1ZYL0_9FIRM</name>
<protein>
    <submittedName>
        <fullName evidence="4">O-antigen biosynthesis protein WbqP</fullName>
    </submittedName>
</protein>
<feature type="domain" description="NAD-dependent epimerase/dehydratase" evidence="2">
    <location>
        <begin position="265"/>
        <end position="445"/>
    </location>
</feature>
<evidence type="ECO:0000259" key="3">
    <source>
        <dbReference type="Pfam" id="PF02397"/>
    </source>
</evidence>
<dbReference type="PATRIC" id="fig|1235802.3.peg.4479"/>
<dbReference type="Pfam" id="PF01370">
    <property type="entry name" value="Epimerase"/>
    <property type="match status" value="1"/>
</dbReference>
<evidence type="ECO:0000313" key="5">
    <source>
        <dbReference type="Proteomes" id="UP000012589"/>
    </source>
</evidence>
<comment type="caution">
    <text evidence="4">The sequence shown here is derived from an EMBL/GenBank/DDBJ whole genome shotgun (WGS) entry which is preliminary data.</text>
</comment>
<proteinExistence type="inferred from homology"/>
<gene>
    <name evidence="4" type="ORF">C823_04215</name>
</gene>
<dbReference type="PANTHER" id="PTHR30576:SF0">
    <property type="entry name" value="UNDECAPRENYL-PHOSPHATE N-ACETYLGALACTOSAMINYL 1-PHOSPHATE TRANSFERASE-RELATED"/>
    <property type="match status" value="1"/>
</dbReference>
<dbReference type="OrthoDB" id="9808602at2"/>
<dbReference type="PANTHER" id="PTHR30576">
    <property type="entry name" value="COLANIC BIOSYNTHESIS UDP-GLUCOSE LIPID CARRIER TRANSFERASE"/>
    <property type="match status" value="1"/>
</dbReference>
<dbReference type="eggNOG" id="COG0451">
    <property type="taxonomic scope" value="Bacteria"/>
</dbReference>
<evidence type="ECO:0000313" key="4">
    <source>
        <dbReference type="EMBL" id="EMZ22127.1"/>
    </source>
</evidence>
<dbReference type="GO" id="GO:0016780">
    <property type="term" value="F:phosphotransferase activity, for other substituted phosphate groups"/>
    <property type="evidence" value="ECO:0007669"/>
    <property type="project" value="TreeGrafter"/>
</dbReference>
<feature type="domain" description="Bacterial sugar transferase" evidence="3">
    <location>
        <begin position="12"/>
        <end position="190"/>
    </location>
</feature>
<dbReference type="SUPFAM" id="SSF51735">
    <property type="entry name" value="NAD(P)-binding Rossmann-fold domains"/>
    <property type="match status" value="1"/>
</dbReference>
<dbReference type="EMBL" id="AQFT01000124">
    <property type="protein sequence ID" value="EMZ22127.1"/>
    <property type="molecule type" value="Genomic_DNA"/>
</dbReference>
<dbReference type="InterPro" id="IPR003362">
    <property type="entry name" value="Bact_transf"/>
</dbReference>
<dbReference type="HOGENOM" id="CLU_437953_0_0_9"/>
<comment type="similarity">
    <text evidence="1">Belongs to the bacterial sugar transferase family.</text>
</comment>
<dbReference type="InterPro" id="IPR036291">
    <property type="entry name" value="NAD(P)-bd_dom_sf"/>
</dbReference>
<reference evidence="4 5" key="1">
    <citation type="journal article" date="2014" name="Genome Announc.">
        <title>Draft genome sequences of the altered schaedler flora, a defined bacterial community from gnotobiotic mice.</title>
        <authorList>
            <person name="Wannemuehler M.J."/>
            <person name="Overstreet A.M."/>
            <person name="Ward D.V."/>
            <person name="Phillips G.J."/>
        </authorList>
    </citation>
    <scope>NUCLEOTIDE SEQUENCE [LARGE SCALE GENOMIC DNA]</scope>
    <source>
        <strain evidence="4 5">ASF492</strain>
    </source>
</reference>
<evidence type="ECO:0000256" key="1">
    <source>
        <dbReference type="ARBA" id="ARBA00006464"/>
    </source>
</evidence>
<keyword evidence="5" id="KW-1185">Reference proteome</keyword>
<sequence length="535" mass="60182">MRKEKSCYTKWKRAADMALSGLALCVLSPFFLGISIAIKLDSKGPVIFRQKRVGIHKTHFEIFKFRTMYADTPKDMPTHLLQNPDAMVTKTGAFLRKYSLDELPQLLNILRGDMSIVGPRPALWNQYDLVSERDKYGANDVLPGLTGWAQINGRDELEIPVKAKLDGEYVKKYGLWMDIRCVLGTISTVVSHKGVVEGGTGTIHKKNMHVQKPRHTASESAAARVYEQQKDSLSGNTRKVLITGAGSYIGTSVKAWLSAFGSHYEVTELDLHTEQWKKHDFSKYDTVFHVAGIAHADTGKVSKEQKQLYYEINRDLAVETAKKAKISGVRQFIYMSSMIVYGESIGPFQGRRRITAVTRPQPANFYGNSKWQGDRKVRELESAAFKVCVLRPPMIYGAGSKGNYKMLAKMAVWMPVFPFVKNERSILHIDHLCEFVRLMIENEESGVFFPQDASYADTSGLVALIAKAHGKKIRLWKMLAPAVRLASLMPGRIGRMTDKAFGSFSYDMSLSTYPKGNYRVHDLEQSIVATERDSV</sequence>
<dbReference type="Gene3D" id="3.40.50.720">
    <property type="entry name" value="NAD(P)-binding Rossmann-like Domain"/>
    <property type="match status" value="1"/>
</dbReference>